<evidence type="ECO:0000313" key="15">
    <source>
        <dbReference type="Proteomes" id="UP001372834"/>
    </source>
</evidence>
<keyword evidence="5" id="KW-0677">Repeat</keyword>
<dbReference type="Proteomes" id="UP001359485">
    <property type="component" value="Unassembled WGS sequence"/>
</dbReference>
<dbReference type="InterPro" id="IPR025875">
    <property type="entry name" value="Leu-rich_rpt_4"/>
</dbReference>
<reference evidence="13 15" key="1">
    <citation type="submission" date="2023-10" db="EMBL/GenBank/DDBJ databases">
        <title>Genomes of two closely related lineages of the louse Polyplax serrata with different host specificities.</title>
        <authorList>
            <person name="Martinu J."/>
            <person name="Tarabai H."/>
            <person name="Stefka J."/>
            <person name="Hypsa V."/>
        </authorList>
    </citation>
    <scope>NUCLEOTIDE SEQUENCE [LARGE SCALE GENOMIC DNA]</scope>
    <source>
        <strain evidence="12">98ZLc_SE</strain>
        <strain evidence="13">HR10_N</strain>
    </source>
</reference>
<evidence type="ECO:0000256" key="6">
    <source>
        <dbReference type="ARBA" id="ARBA00023017"/>
    </source>
</evidence>
<dbReference type="GO" id="GO:0045504">
    <property type="term" value="F:dynein heavy chain binding"/>
    <property type="evidence" value="ECO:0007669"/>
    <property type="project" value="TreeGrafter"/>
</dbReference>
<dbReference type="EMBL" id="JAWJWF010000004">
    <property type="protein sequence ID" value="KAK6633891.1"/>
    <property type="molecule type" value="Genomic_DNA"/>
</dbReference>
<keyword evidence="14" id="KW-1185">Reference proteome</keyword>
<comment type="similarity">
    <text evidence="10">Belongs to the dynein light chain LC1-type family.</text>
</comment>
<evidence type="ECO:0000256" key="8">
    <source>
        <dbReference type="ARBA" id="ARBA00023212"/>
    </source>
</evidence>
<dbReference type="PANTHER" id="PTHR15454">
    <property type="entry name" value="NISCHARIN RELATED"/>
    <property type="match status" value="1"/>
</dbReference>
<dbReference type="PROSITE" id="PS51450">
    <property type="entry name" value="LRR"/>
    <property type="match status" value="3"/>
</dbReference>
<comment type="caution">
    <text evidence="13">The sequence shown here is derived from an EMBL/GenBank/DDBJ whole genome shotgun (WGS) entry which is preliminary data.</text>
</comment>
<evidence type="ECO:0000256" key="11">
    <source>
        <dbReference type="ARBA" id="ARBA00049760"/>
    </source>
</evidence>
<dbReference type="GO" id="GO:0005874">
    <property type="term" value="C:microtubule"/>
    <property type="evidence" value="ECO:0007669"/>
    <property type="project" value="UniProtKB-KW"/>
</dbReference>
<keyword evidence="8" id="KW-0206">Cytoskeleton</keyword>
<name>A0AAN8SJL2_POLSC</name>
<keyword evidence="2" id="KW-0963">Cytoplasm</keyword>
<dbReference type="SMART" id="SM00365">
    <property type="entry name" value="LRR_SD22"/>
    <property type="match status" value="4"/>
</dbReference>
<proteinExistence type="inferred from homology"/>
<evidence type="ECO:0000313" key="14">
    <source>
        <dbReference type="Proteomes" id="UP001359485"/>
    </source>
</evidence>
<dbReference type="Gene3D" id="3.80.10.10">
    <property type="entry name" value="Ribonuclease Inhibitor"/>
    <property type="match status" value="1"/>
</dbReference>
<dbReference type="GO" id="GO:0030286">
    <property type="term" value="C:dynein complex"/>
    <property type="evidence" value="ECO:0007669"/>
    <property type="project" value="UniProtKB-KW"/>
</dbReference>
<dbReference type="Pfam" id="PF12799">
    <property type="entry name" value="LRR_4"/>
    <property type="match status" value="1"/>
</dbReference>
<keyword evidence="7" id="KW-0505">Motor protein</keyword>
<dbReference type="InterPro" id="IPR032675">
    <property type="entry name" value="LRR_dom_sf"/>
</dbReference>
<evidence type="ECO:0000256" key="7">
    <source>
        <dbReference type="ARBA" id="ARBA00023175"/>
    </source>
</evidence>
<evidence type="ECO:0000256" key="2">
    <source>
        <dbReference type="ARBA" id="ARBA00022490"/>
    </source>
</evidence>
<evidence type="ECO:0000256" key="3">
    <source>
        <dbReference type="ARBA" id="ARBA00022614"/>
    </source>
</evidence>
<evidence type="ECO:0000256" key="9">
    <source>
        <dbReference type="ARBA" id="ARBA00023273"/>
    </source>
</evidence>
<comment type="subcellular location">
    <subcellularLocation>
        <location evidence="1">Cytoplasm</location>
        <location evidence="1">Cytoskeleton</location>
        <location evidence="1">Cilium axoneme</location>
    </subcellularLocation>
</comment>
<evidence type="ECO:0000256" key="1">
    <source>
        <dbReference type="ARBA" id="ARBA00004430"/>
    </source>
</evidence>
<dbReference type="PANTHER" id="PTHR15454:SF73">
    <property type="entry name" value="DYNEIN AXONEMAL LIGHT CHAIN 1"/>
    <property type="match status" value="1"/>
</dbReference>
<keyword evidence="6" id="KW-0243">Dynein</keyword>
<evidence type="ECO:0000256" key="4">
    <source>
        <dbReference type="ARBA" id="ARBA00022701"/>
    </source>
</evidence>
<dbReference type="FunFam" id="3.80.10.10:FF:000049">
    <property type="entry name" value="Dynein light chain 1"/>
    <property type="match status" value="1"/>
</dbReference>
<sequence>MPTTLKEAFKNWEEKYNANIAEAKEVILSLQIPPIEKLDNSLSILVNCEKLSLSTNSIEKITGFNNLRNLKILALGRNIIKNFSGLEPLGDTLEELWISYNLIDKIKGVNIFKALKVLYMSNNLVKDWSEFQKLQEIPLLEDLVFVGNPLVEPLDEEFWRKEAARRLPGIKKLDGDTVIRD</sequence>
<evidence type="ECO:0000256" key="5">
    <source>
        <dbReference type="ARBA" id="ARBA00022737"/>
    </source>
</evidence>
<keyword evidence="4" id="KW-0493">Microtubule</keyword>
<keyword evidence="9" id="KW-0966">Cell projection</keyword>
<evidence type="ECO:0000256" key="10">
    <source>
        <dbReference type="ARBA" id="ARBA00049659"/>
    </source>
</evidence>
<dbReference type="SUPFAM" id="SSF52058">
    <property type="entry name" value="L domain-like"/>
    <property type="match status" value="1"/>
</dbReference>
<keyword evidence="3" id="KW-0433">Leucine-rich repeat</keyword>
<dbReference type="InterPro" id="IPR001611">
    <property type="entry name" value="Leu-rich_rpt"/>
</dbReference>
<accession>A0AAN8SJL2</accession>
<protein>
    <recommendedName>
        <fullName evidence="11">Dynein axonemal light chain 1</fullName>
    </recommendedName>
</protein>
<dbReference type="GO" id="GO:0036158">
    <property type="term" value="P:outer dynein arm assembly"/>
    <property type="evidence" value="ECO:0007669"/>
    <property type="project" value="TreeGrafter"/>
</dbReference>
<dbReference type="GO" id="GO:0043014">
    <property type="term" value="F:alpha-tubulin binding"/>
    <property type="evidence" value="ECO:0007669"/>
    <property type="project" value="TreeGrafter"/>
</dbReference>
<gene>
    <name evidence="13" type="primary">DNAL1_1</name>
    <name evidence="12" type="synonym">DNAL1</name>
    <name evidence="13" type="ORF">RUM43_001491</name>
    <name evidence="12" type="ORF">RUM44_004498</name>
</gene>
<dbReference type="EMBL" id="JAWJWE010000001">
    <property type="protein sequence ID" value="KAK6645215.1"/>
    <property type="molecule type" value="Genomic_DNA"/>
</dbReference>
<dbReference type="Proteomes" id="UP001372834">
    <property type="component" value="Unassembled WGS sequence"/>
</dbReference>
<evidence type="ECO:0000313" key="13">
    <source>
        <dbReference type="EMBL" id="KAK6645215.1"/>
    </source>
</evidence>
<dbReference type="GO" id="GO:0005930">
    <property type="term" value="C:axoneme"/>
    <property type="evidence" value="ECO:0007669"/>
    <property type="project" value="UniProtKB-SubCell"/>
</dbReference>
<dbReference type="AlphaFoldDB" id="A0AAN8SJL2"/>
<evidence type="ECO:0000313" key="12">
    <source>
        <dbReference type="EMBL" id="KAK6633891.1"/>
    </source>
</evidence>
<organism evidence="13 15">
    <name type="scientific">Polyplax serrata</name>
    <name type="common">Common mouse louse</name>
    <dbReference type="NCBI Taxonomy" id="468196"/>
    <lineage>
        <taxon>Eukaryota</taxon>
        <taxon>Metazoa</taxon>
        <taxon>Ecdysozoa</taxon>
        <taxon>Arthropoda</taxon>
        <taxon>Hexapoda</taxon>
        <taxon>Insecta</taxon>
        <taxon>Pterygota</taxon>
        <taxon>Neoptera</taxon>
        <taxon>Paraneoptera</taxon>
        <taxon>Psocodea</taxon>
        <taxon>Troctomorpha</taxon>
        <taxon>Phthiraptera</taxon>
        <taxon>Anoplura</taxon>
        <taxon>Polyplacidae</taxon>
        <taxon>Polyplax</taxon>
    </lineage>
</organism>